<sequence length="154" mass="17059">MQRPSRFRQIVASALLSAAMTGAAQAATVLKAPREVVWADFLGVNVQFQYFAPDIYQQQMSRLDELGLNWVRLTIHWPVIEPQKDHYALTELDAAMAAIKAHSYNTVAYLVGSAPFASSAPAGAKSRDQYPPTDFNVFAARMTALAQRYPQVNN</sequence>
<evidence type="ECO:0000313" key="6">
    <source>
        <dbReference type="Proteomes" id="UP000050346"/>
    </source>
</evidence>
<keyword evidence="2" id="KW-0326">Glycosidase</keyword>
<gene>
    <name evidence="5" type="ORF">ALO71_02430</name>
</gene>
<protein>
    <submittedName>
        <fullName evidence="5">Glycosyl hydrolase family protein</fullName>
    </submittedName>
</protein>
<dbReference type="PANTHER" id="PTHR12631:SF10">
    <property type="entry name" value="BETA-XYLOSIDASE-LIKE PROTEIN-RELATED"/>
    <property type="match status" value="1"/>
</dbReference>
<feature type="domain" description="Glycoside hydrolase family 42 N-terminal" evidence="4">
    <location>
        <begin position="53"/>
        <end position="105"/>
    </location>
</feature>
<dbReference type="InterPro" id="IPR013529">
    <property type="entry name" value="Glyco_hydro_42_N"/>
</dbReference>
<dbReference type="PATRIC" id="fig|235272.12.peg.3275"/>
<organism evidence="5 6">
    <name type="scientific">Pseudomonas amygdali pv. dendropanacis</name>
    <dbReference type="NCBI Taxonomy" id="235272"/>
    <lineage>
        <taxon>Bacteria</taxon>
        <taxon>Pseudomonadati</taxon>
        <taxon>Pseudomonadota</taxon>
        <taxon>Gammaproteobacteria</taxon>
        <taxon>Pseudomonadales</taxon>
        <taxon>Pseudomonadaceae</taxon>
        <taxon>Pseudomonas</taxon>
        <taxon>Pseudomonas amygdali</taxon>
    </lineage>
</organism>
<dbReference type="GO" id="GO:0004565">
    <property type="term" value="F:beta-galactosidase activity"/>
    <property type="evidence" value="ECO:0007669"/>
    <property type="project" value="InterPro"/>
</dbReference>
<keyword evidence="1 5" id="KW-0378">Hydrolase</keyword>
<dbReference type="AlphaFoldDB" id="A0A0P9RKI2"/>
<dbReference type="GO" id="GO:0009341">
    <property type="term" value="C:beta-galactosidase complex"/>
    <property type="evidence" value="ECO:0007669"/>
    <property type="project" value="InterPro"/>
</dbReference>
<feature type="signal peptide" evidence="3">
    <location>
        <begin position="1"/>
        <end position="26"/>
    </location>
</feature>
<dbReference type="GO" id="GO:0005975">
    <property type="term" value="P:carbohydrate metabolic process"/>
    <property type="evidence" value="ECO:0007669"/>
    <property type="project" value="InterPro"/>
</dbReference>
<evidence type="ECO:0000256" key="2">
    <source>
        <dbReference type="ARBA" id="ARBA00023295"/>
    </source>
</evidence>
<dbReference type="EMBL" id="LJQG01000343">
    <property type="protein sequence ID" value="KPX12325.1"/>
    <property type="molecule type" value="Genomic_DNA"/>
</dbReference>
<dbReference type="InterPro" id="IPR017853">
    <property type="entry name" value="GH"/>
</dbReference>
<evidence type="ECO:0000259" key="4">
    <source>
        <dbReference type="Pfam" id="PF02449"/>
    </source>
</evidence>
<dbReference type="PANTHER" id="PTHR12631">
    <property type="entry name" value="ALPHA-L-IDURONIDASE"/>
    <property type="match status" value="1"/>
</dbReference>
<name>A0A0P9RKI2_PSEA0</name>
<proteinExistence type="predicted"/>
<accession>A0A0P9RKI2</accession>
<reference evidence="5 6" key="1">
    <citation type="submission" date="2015-09" db="EMBL/GenBank/DDBJ databases">
        <title>Genome announcement of multiple Pseudomonas syringae strains.</title>
        <authorList>
            <person name="Thakur S."/>
            <person name="Wang P.W."/>
            <person name="Gong Y."/>
            <person name="Weir B.S."/>
            <person name="Guttman D.S."/>
        </authorList>
    </citation>
    <scope>NUCLEOTIDE SEQUENCE [LARGE SCALE GENOMIC DNA]</scope>
    <source>
        <strain evidence="5 6">ICMP9150</strain>
    </source>
</reference>
<comment type="caution">
    <text evidence="5">The sequence shown here is derived from an EMBL/GenBank/DDBJ whole genome shotgun (WGS) entry which is preliminary data.</text>
</comment>
<feature type="chain" id="PRO_5006167251" evidence="3">
    <location>
        <begin position="27"/>
        <end position="154"/>
    </location>
</feature>
<evidence type="ECO:0000256" key="3">
    <source>
        <dbReference type="SAM" id="SignalP"/>
    </source>
</evidence>
<dbReference type="InterPro" id="IPR051923">
    <property type="entry name" value="Glycosyl_Hydrolase_39"/>
</dbReference>
<dbReference type="SUPFAM" id="SSF51445">
    <property type="entry name" value="(Trans)glycosidases"/>
    <property type="match status" value="1"/>
</dbReference>
<dbReference type="Proteomes" id="UP000050346">
    <property type="component" value="Unassembled WGS sequence"/>
</dbReference>
<dbReference type="Pfam" id="PF02449">
    <property type="entry name" value="Glyco_hydro_42"/>
    <property type="match status" value="1"/>
</dbReference>
<evidence type="ECO:0000256" key="1">
    <source>
        <dbReference type="ARBA" id="ARBA00022801"/>
    </source>
</evidence>
<dbReference type="Gene3D" id="3.20.20.80">
    <property type="entry name" value="Glycosidases"/>
    <property type="match status" value="1"/>
</dbReference>
<keyword evidence="3" id="KW-0732">Signal</keyword>
<evidence type="ECO:0000313" key="5">
    <source>
        <dbReference type="EMBL" id="KPX12325.1"/>
    </source>
</evidence>